<dbReference type="InterPro" id="IPR028082">
    <property type="entry name" value="Peripla_BP_I"/>
</dbReference>
<organism evidence="6 7">
    <name type="scientific">Podarcis lilfordi</name>
    <name type="common">Lilford's wall lizard</name>
    <dbReference type="NCBI Taxonomy" id="74358"/>
    <lineage>
        <taxon>Eukaryota</taxon>
        <taxon>Metazoa</taxon>
        <taxon>Chordata</taxon>
        <taxon>Craniata</taxon>
        <taxon>Vertebrata</taxon>
        <taxon>Euteleostomi</taxon>
        <taxon>Lepidosauria</taxon>
        <taxon>Squamata</taxon>
        <taxon>Bifurcata</taxon>
        <taxon>Unidentata</taxon>
        <taxon>Episquamata</taxon>
        <taxon>Laterata</taxon>
        <taxon>Lacertibaenia</taxon>
        <taxon>Lacertidae</taxon>
        <taxon>Podarcis</taxon>
    </lineage>
</organism>
<dbReference type="PANTHER" id="PTHR24061:SF599">
    <property type="entry name" value="G-PROTEIN COUPLED RECEPTORS FAMILY 3 PROFILE DOMAIN-CONTAINING PROTEIN"/>
    <property type="match status" value="1"/>
</dbReference>
<comment type="subcellular location">
    <subcellularLocation>
        <location evidence="1">Membrane</location>
    </subcellularLocation>
</comment>
<sequence length="242" mass="28320">MVPNQETQYQGMIQLLLHFRWTWVGLFAPNNDNGERFLSTLTPLMNKREICVAFTQRVLRETWLWIPHEPPAMWRQVNVFVYFADSQSGLYIIIEVQSLLERIQTEGKVWITTLFQNKMLLCDIDCFQYAHGSLSFVVKTKKRMKKDYYGPMSLASQQYSEEAFDCSYSKHALSVREIHQNFYYPGSQGKGILHELQVEHNRNVPSVYGKSRSQIQCNVPADRIICRQQLIEMEVELVGPML</sequence>
<dbReference type="AlphaFoldDB" id="A0AA35K103"/>
<evidence type="ECO:0000313" key="7">
    <source>
        <dbReference type="Proteomes" id="UP001178461"/>
    </source>
</evidence>
<proteinExistence type="predicted"/>
<dbReference type="Proteomes" id="UP001178461">
    <property type="component" value="Chromosome 2"/>
</dbReference>
<feature type="domain" description="Receptor ligand binding region" evidence="5">
    <location>
        <begin position="1"/>
        <end position="149"/>
    </location>
</feature>
<dbReference type="EMBL" id="OX395127">
    <property type="protein sequence ID" value="CAI5768852.1"/>
    <property type="molecule type" value="Genomic_DNA"/>
</dbReference>
<dbReference type="InterPro" id="IPR000068">
    <property type="entry name" value="GPCR_3_Ca_sens_rcpt-rel"/>
</dbReference>
<dbReference type="GO" id="GO:0005886">
    <property type="term" value="C:plasma membrane"/>
    <property type="evidence" value="ECO:0007669"/>
    <property type="project" value="TreeGrafter"/>
</dbReference>
<evidence type="ECO:0000259" key="5">
    <source>
        <dbReference type="Pfam" id="PF01094"/>
    </source>
</evidence>
<evidence type="ECO:0000256" key="1">
    <source>
        <dbReference type="ARBA" id="ARBA00004370"/>
    </source>
</evidence>
<keyword evidence="2" id="KW-0812">Transmembrane</keyword>
<keyword evidence="7" id="KW-1185">Reference proteome</keyword>
<evidence type="ECO:0000313" key="6">
    <source>
        <dbReference type="EMBL" id="CAI5768852.1"/>
    </source>
</evidence>
<gene>
    <name evidence="6" type="ORF">PODLI_1B033899</name>
</gene>
<name>A0AA35K103_9SAUR</name>
<protein>
    <recommendedName>
        <fullName evidence="5">Receptor ligand binding region domain-containing protein</fullName>
    </recommendedName>
</protein>
<dbReference type="Gene3D" id="3.40.50.2300">
    <property type="match status" value="1"/>
</dbReference>
<reference evidence="6" key="1">
    <citation type="submission" date="2022-12" db="EMBL/GenBank/DDBJ databases">
        <authorList>
            <person name="Alioto T."/>
            <person name="Alioto T."/>
            <person name="Gomez Garrido J."/>
        </authorList>
    </citation>
    <scope>NUCLEOTIDE SEQUENCE</scope>
</reference>
<keyword evidence="4" id="KW-0472">Membrane</keyword>
<dbReference type="InterPro" id="IPR001828">
    <property type="entry name" value="ANF_lig-bd_rcpt"/>
</dbReference>
<evidence type="ECO:0000256" key="3">
    <source>
        <dbReference type="ARBA" id="ARBA00022989"/>
    </source>
</evidence>
<evidence type="ECO:0000256" key="4">
    <source>
        <dbReference type="ARBA" id="ARBA00023136"/>
    </source>
</evidence>
<dbReference type="Pfam" id="PF01094">
    <property type="entry name" value="ANF_receptor"/>
    <property type="match status" value="1"/>
</dbReference>
<dbReference type="GO" id="GO:0004930">
    <property type="term" value="F:G protein-coupled receptor activity"/>
    <property type="evidence" value="ECO:0007669"/>
    <property type="project" value="InterPro"/>
</dbReference>
<accession>A0AA35K103</accession>
<evidence type="ECO:0000256" key="2">
    <source>
        <dbReference type="ARBA" id="ARBA00022692"/>
    </source>
</evidence>
<keyword evidence="3" id="KW-1133">Transmembrane helix</keyword>
<dbReference type="PANTHER" id="PTHR24061">
    <property type="entry name" value="CALCIUM-SENSING RECEPTOR-RELATED"/>
    <property type="match status" value="1"/>
</dbReference>
<dbReference type="SUPFAM" id="SSF53822">
    <property type="entry name" value="Periplasmic binding protein-like I"/>
    <property type="match status" value="1"/>
</dbReference>